<keyword evidence="3" id="KW-1185">Reference proteome</keyword>
<dbReference type="AlphaFoldDB" id="A0A2P4X4B8"/>
<proteinExistence type="predicted"/>
<comment type="caution">
    <text evidence="2">The sequence shown here is derived from an EMBL/GenBank/DDBJ whole genome shotgun (WGS) entry which is preliminary data.</text>
</comment>
<protein>
    <recommendedName>
        <fullName evidence="4">Transposase</fullName>
    </recommendedName>
</protein>
<reference evidence="2 3" key="1">
    <citation type="journal article" date="2017" name="Genome Biol. Evol.">
        <title>Phytophthora megakarya and P. palmivora, closely related causal agents of cacao black pod rot, underwent increases in genome sizes and gene numbers by different mechanisms.</title>
        <authorList>
            <person name="Ali S.S."/>
            <person name="Shao J."/>
            <person name="Lary D.J."/>
            <person name="Kronmiller B."/>
            <person name="Shen D."/>
            <person name="Strem M.D."/>
            <person name="Amoako-Attah I."/>
            <person name="Akrofi A.Y."/>
            <person name="Begoude B.A."/>
            <person name="Ten Hoopen G.M."/>
            <person name="Coulibaly K."/>
            <person name="Kebe B.I."/>
            <person name="Melnick R.L."/>
            <person name="Guiltinan M.J."/>
            <person name="Tyler B.M."/>
            <person name="Meinhardt L.W."/>
            <person name="Bailey B.A."/>
        </authorList>
    </citation>
    <scope>NUCLEOTIDE SEQUENCE [LARGE SCALE GENOMIC DNA]</scope>
    <source>
        <strain evidence="3">sbr112.9</strain>
    </source>
</reference>
<dbReference type="OrthoDB" id="128331at2759"/>
<organism evidence="2 3">
    <name type="scientific">Phytophthora palmivora</name>
    <dbReference type="NCBI Taxonomy" id="4796"/>
    <lineage>
        <taxon>Eukaryota</taxon>
        <taxon>Sar</taxon>
        <taxon>Stramenopiles</taxon>
        <taxon>Oomycota</taxon>
        <taxon>Peronosporomycetes</taxon>
        <taxon>Peronosporales</taxon>
        <taxon>Peronosporaceae</taxon>
        <taxon>Phytophthora</taxon>
    </lineage>
</organism>
<evidence type="ECO:0000313" key="3">
    <source>
        <dbReference type="Proteomes" id="UP000237271"/>
    </source>
</evidence>
<name>A0A2P4X4B8_9STRA</name>
<dbReference type="EMBL" id="NCKW01016878">
    <property type="protein sequence ID" value="POM60397.1"/>
    <property type="molecule type" value="Genomic_DNA"/>
</dbReference>
<sequence length="247" mass="28387">MPAGKKLPPAEKYLVARTYQYILNKKNLEPKLLKGDVRDDHVNECLGFTKSTISAVWGHWERHHDPKFAELYINYNVSLIEICNMHYEGFETSCRRTIGESLYPLITDIVSDINQSAKSVSAPVVAKRLNVEKGIDISVRSVRRVLRRMGMRFVKGVERNILAESVANVSFRAKYLRKNLSNLNRRQFQIRPEVFLDETLCNLHHAAQRSWVDEDKKQFTKSGRGPRHSSARKNGIVGEMVANSYKI</sequence>
<evidence type="ECO:0000313" key="2">
    <source>
        <dbReference type="EMBL" id="POM60397.1"/>
    </source>
</evidence>
<feature type="region of interest" description="Disordered" evidence="1">
    <location>
        <begin position="214"/>
        <end position="235"/>
    </location>
</feature>
<dbReference type="Proteomes" id="UP000237271">
    <property type="component" value="Unassembled WGS sequence"/>
</dbReference>
<gene>
    <name evidence="2" type="ORF">PHPALM_30758</name>
</gene>
<evidence type="ECO:0000256" key="1">
    <source>
        <dbReference type="SAM" id="MobiDB-lite"/>
    </source>
</evidence>
<accession>A0A2P4X4B8</accession>
<evidence type="ECO:0008006" key="4">
    <source>
        <dbReference type="Google" id="ProtNLM"/>
    </source>
</evidence>